<dbReference type="GO" id="GO:0005886">
    <property type="term" value="C:plasma membrane"/>
    <property type="evidence" value="ECO:0007669"/>
    <property type="project" value="UniProtKB-ARBA"/>
</dbReference>
<reference evidence="6 7" key="1">
    <citation type="journal article" date="2013" name="Biodegradation">
        <title>Quantitative proteomic analysis of ibuprofen-degrading Patulibacter sp. strain I11.</title>
        <authorList>
            <person name="Almeida B."/>
            <person name="Kjeldal H."/>
            <person name="Lolas I."/>
            <person name="Knudsen A.D."/>
            <person name="Carvalho G."/>
            <person name="Nielsen K.L."/>
            <person name="Barreto Crespo M.T."/>
            <person name="Stensballe A."/>
            <person name="Nielsen J.L."/>
        </authorList>
    </citation>
    <scope>NUCLEOTIDE SEQUENCE [LARGE SCALE GENOMIC DNA]</scope>
    <source>
        <strain evidence="6 7">I11</strain>
    </source>
</reference>
<dbReference type="Pfam" id="PF02361">
    <property type="entry name" value="CbiQ"/>
    <property type="match status" value="1"/>
</dbReference>
<keyword evidence="3 5" id="KW-1133">Transmembrane helix</keyword>
<organism evidence="6 7">
    <name type="scientific">Patulibacter medicamentivorans</name>
    <dbReference type="NCBI Taxonomy" id="1097667"/>
    <lineage>
        <taxon>Bacteria</taxon>
        <taxon>Bacillati</taxon>
        <taxon>Actinomycetota</taxon>
        <taxon>Thermoleophilia</taxon>
        <taxon>Solirubrobacterales</taxon>
        <taxon>Patulibacteraceae</taxon>
        <taxon>Patulibacter</taxon>
    </lineage>
</organism>
<evidence type="ECO:0000313" key="6">
    <source>
        <dbReference type="EMBL" id="EHN13006.1"/>
    </source>
</evidence>
<dbReference type="AlphaFoldDB" id="H0DZQ2"/>
<comment type="caution">
    <text evidence="6">The sequence shown here is derived from an EMBL/GenBank/DDBJ whole genome shotgun (WGS) entry which is preliminary data.</text>
</comment>
<feature type="transmembrane region" description="Helical" evidence="5">
    <location>
        <begin position="136"/>
        <end position="158"/>
    </location>
</feature>
<feature type="transmembrane region" description="Helical" evidence="5">
    <location>
        <begin position="93"/>
        <end position="110"/>
    </location>
</feature>
<feature type="transmembrane region" description="Helical" evidence="5">
    <location>
        <begin position="306"/>
        <end position="329"/>
    </location>
</feature>
<feature type="transmembrane region" description="Helical" evidence="5">
    <location>
        <begin position="67"/>
        <end position="86"/>
    </location>
</feature>
<evidence type="ECO:0000256" key="5">
    <source>
        <dbReference type="SAM" id="Phobius"/>
    </source>
</evidence>
<dbReference type="InterPro" id="IPR003339">
    <property type="entry name" value="ABC/ECF_trnsptr_transmembrane"/>
</dbReference>
<name>H0DZQ2_9ACTN</name>
<evidence type="ECO:0000256" key="4">
    <source>
        <dbReference type="ARBA" id="ARBA00023136"/>
    </source>
</evidence>
<protein>
    <submittedName>
        <fullName evidence="6">ABC-type protein</fullName>
    </submittedName>
</protein>
<accession>H0DZQ2</accession>
<sequence>MRTVAAAGAPTDTAPGRCARAGRAAGGLLIAMTYRPGTSVLHVVRPAIGAGYCAALIVLTLTVTHPLVLAGLLAGVLAAGAATGALAAQRRALLLGLPMALLVVLVNGLASRHGVTVVARLGSLPGLGRIDVTAEALAAGALLGLRLLVVVLCGVLLARAIDPDGLLRAARRSWPQAALTAALSLRIVPVLARDGQRMADARRCRPPGTAGAATDRAARLLVLRSVTGSVLDRATDLATTLELRGHRLGGRAVRDRHPWSRHDRAVAAASLALVALAAAIVASRAAGGHGLLTQVAAVGTTPRLSIPIDAATVGLSLALPLLIGAPLLARRGRS</sequence>
<proteinExistence type="predicted"/>
<evidence type="ECO:0000256" key="3">
    <source>
        <dbReference type="ARBA" id="ARBA00022989"/>
    </source>
</evidence>
<keyword evidence="2 5" id="KW-0812">Transmembrane</keyword>
<keyword evidence="4 5" id="KW-0472">Membrane</keyword>
<keyword evidence="7" id="KW-1185">Reference proteome</keyword>
<evidence type="ECO:0000313" key="7">
    <source>
        <dbReference type="Proteomes" id="UP000005143"/>
    </source>
</evidence>
<dbReference type="EMBL" id="AGUD01000003">
    <property type="protein sequence ID" value="EHN13006.1"/>
    <property type="molecule type" value="Genomic_DNA"/>
</dbReference>
<evidence type="ECO:0000256" key="2">
    <source>
        <dbReference type="ARBA" id="ARBA00022692"/>
    </source>
</evidence>
<evidence type="ECO:0000256" key="1">
    <source>
        <dbReference type="ARBA" id="ARBA00004141"/>
    </source>
</evidence>
<comment type="subcellular location">
    <subcellularLocation>
        <location evidence="1">Membrane</location>
        <topology evidence="1">Multi-pass membrane protein</topology>
    </subcellularLocation>
</comment>
<feature type="transmembrane region" description="Helical" evidence="5">
    <location>
        <begin position="40"/>
        <end position="61"/>
    </location>
</feature>
<gene>
    <name evidence="6" type="ORF">PAI11_00070</name>
</gene>
<dbReference type="Proteomes" id="UP000005143">
    <property type="component" value="Unassembled WGS sequence"/>
</dbReference>
<feature type="transmembrane region" description="Helical" evidence="5">
    <location>
        <begin position="265"/>
        <end position="286"/>
    </location>
</feature>